<reference evidence="1" key="1">
    <citation type="submission" date="2022-01" db="EMBL/GenBank/DDBJ databases">
        <title>Genome Sequence Resource for Two Populations of Ditylenchus destructor, the Migratory Endoparasitic Phytonematode.</title>
        <authorList>
            <person name="Zhang H."/>
            <person name="Lin R."/>
            <person name="Xie B."/>
        </authorList>
    </citation>
    <scope>NUCLEOTIDE SEQUENCE</scope>
    <source>
        <strain evidence="1">BazhouSP</strain>
    </source>
</reference>
<proteinExistence type="predicted"/>
<evidence type="ECO:0000313" key="2">
    <source>
        <dbReference type="Proteomes" id="UP001201812"/>
    </source>
</evidence>
<protein>
    <submittedName>
        <fullName evidence="1">Uncharacterized protein</fullName>
    </submittedName>
</protein>
<comment type="caution">
    <text evidence="1">The sequence shown here is derived from an EMBL/GenBank/DDBJ whole genome shotgun (WGS) entry which is preliminary data.</text>
</comment>
<keyword evidence="2" id="KW-1185">Reference proteome</keyword>
<dbReference type="AlphaFoldDB" id="A0AAD4MUD2"/>
<name>A0AAD4MUD2_9BILA</name>
<accession>A0AAD4MUD2</accession>
<organism evidence="1 2">
    <name type="scientific">Ditylenchus destructor</name>
    <dbReference type="NCBI Taxonomy" id="166010"/>
    <lineage>
        <taxon>Eukaryota</taxon>
        <taxon>Metazoa</taxon>
        <taxon>Ecdysozoa</taxon>
        <taxon>Nematoda</taxon>
        <taxon>Chromadorea</taxon>
        <taxon>Rhabditida</taxon>
        <taxon>Tylenchina</taxon>
        <taxon>Tylenchomorpha</taxon>
        <taxon>Sphaerularioidea</taxon>
        <taxon>Anguinidae</taxon>
        <taxon>Anguininae</taxon>
        <taxon>Ditylenchus</taxon>
    </lineage>
</organism>
<evidence type="ECO:0000313" key="1">
    <source>
        <dbReference type="EMBL" id="KAI1701984.1"/>
    </source>
</evidence>
<dbReference type="Proteomes" id="UP001201812">
    <property type="component" value="Unassembled WGS sequence"/>
</dbReference>
<gene>
    <name evidence="1" type="ORF">DdX_15768</name>
</gene>
<sequence>MRRNADYPGSMSDIDIRLGMPNKQIWIFQVQDVKSWICQFLDLPSTRCQILDLARILNCQVTIVANLTYSNANWSIPGRKTIDSRICQETRPGKPLSRKSATFKCKTVNITRKNNKTVQNLWSRAVMGRECLEMDVCFGWTAATNDREQRRWRLKDAQDASLAIDHTSMPVASSTNHLCCALAALFESHALSLECKDPRRLSSRDNLKFIHLPNGTF</sequence>
<dbReference type="EMBL" id="JAKKPZ010000107">
    <property type="protein sequence ID" value="KAI1701984.1"/>
    <property type="molecule type" value="Genomic_DNA"/>
</dbReference>